<gene>
    <name evidence="3" type="ORF">TSIB3V08_LOCUS11551</name>
</gene>
<dbReference type="SUPFAM" id="SSF56219">
    <property type="entry name" value="DNase I-like"/>
    <property type="match status" value="1"/>
</dbReference>
<dbReference type="Gene3D" id="1.10.150.280">
    <property type="entry name" value="AF1531-like domain"/>
    <property type="match status" value="1"/>
</dbReference>
<evidence type="ECO:0000256" key="1">
    <source>
        <dbReference type="ARBA" id="ARBA00015260"/>
    </source>
</evidence>
<protein>
    <recommendedName>
        <fullName evidence="1">Endonuclease/exonuclease/phosphatase family domain-containing protein 1</fullName>
    </recommendedName>
</protein>
<feature type="domain" description="Helix-hairpin-helix DNA-binding motif class 1" evidence="2">
    <location>
        <begin position="26"/>
        <end position="45"/>
    </location>
</feature>
<organism evidence="3">
    <name type="scientific">Timema shepardi</name>
    <name type="common">Walking stick</name>
    <dbReference type="NCBI Taxonomy" id="629360"/>
    <lineage>
        <taxon>Eukaryota</taxon>
        <taxon>Metazoa</taxon>
        <taxon>Ecdysozoa</taxon>
        <taxon>Arthropoda</taxon>
        <taxon>Hexapoda</taxon>
        <taxon>Insecta</taxon>
        <taxon>Pterygota</taxon>
        <taxon>Neoptera</taxon>
        <taxon>Polyneoptera</taxon>
        <taxon>Phasmatodea</taxon>
        <taxon>Timematodea</taxon>
        <taxon>Timematoidea</taxon>
        <taxon>Timematidae</taxon>
        <taxon>Timema</taxon>
    </lineage>
</organism>
<evidence type="ECO:0000259" key="2">
    <source>
        <dbReference type="SMART" id="SM00278"/>
    </source>
</evidence>
<dbReference type="InterPro" id="IPR051675">
    <property type="entry name" value="Endo/Exo/Phosphatase_dom_1"/>
</dbReference>
<feature type="domain" description="Helix-hairpin-helix DNA-binding motif class 1" evidence="2">
    <location>
        <begin position="163"/>
        <end position="182"/>
    </location>
</feature>
<dbReference type="InterPro" id="IPR003583">
    <property type="entry name" value="Hlx-hairpin-Hlx_DNA-bd_motif"/>
</dbReference>
<reference evidence="3" key="1">
    <citation type="submission" date="2020-11" db="EMBL/GenBank/DDBJ databases">
        <authorList>
            <person name="Tran Van P."/>
        </authorList>
    </citation>
    <scope>NUCLEOTIDE SEQUENCE</scope>
</reference>
<dbReference type="SMART" id="SM00278">
    <property type="entry name" value="HhH1"/>
    <property type="match status" value="3"/>
</dbReference>
<dbReference type="PANTHER" id="PTHR21180">
    <property type="entry name" value="ENDONUCLEASE/EXONUCLEASE/PHOSPHATASE FAMILY DOMAIN-CONTAINING PROTEIN 1"/>
    <property type="match status" value="1"/>
</dbReference>
<dbReference type="InterPro" id="IPR010994">
    <property type="entry name" value="RuvA_2-like"/>
</dbReference>
<dbReference type="Gene3D" id="3.60.10.10">
    <property type="entry name" value="Endonuclease/exonuclease/phosphatase"/>
    <property type="match status" value="1"/>
</dbReference>
<dbReference type="GO" id="GO:0005886">
    <property type="term" value="C:plasma membrane"/>
    <property type="evidence" value="ECO:0007669"/>
    <property type="project" value="TreeGrafter"/>
</dbReference>
<dbReference type="AlphaFoldDB" id="A0A7R9B8Q1"/>
<sequence>MRTTSSRLPGDMFQVDQLNVNSASEEELMTLSGITRAIARNIVEYRQAIGRFKKVEDLALVSGIGAERLDLIRPEICVGRRRNASCASSRTQSFDSLPSSVTETASFANARVATKNSPRSYGRSINANTASVFELMTVHGLNQELAANVVHHRERRGPFCAIEDLLKVKGINQWRLGAVRSQLLVEAPPTIQPVGVNQLANGDITGGKRGVSSQSAHVGNGLFPAVDVFELLSAYSHRPVVREEFHRLRNEKPALRLGTWNLHQLTVEKVENAGVRETICRTILETGLALVAVQEVVDELALRKVCEELNYPTLRRVAGWKGNAREWKFSVSASLTQSLEIDWWIVMAPPLDYVVCHAVDGLVLQSGHGLGFLYDSSCDVVLLGQKELFITRAGASSSSPVEAVLATFKTCVIILSSMSAGMCGVVRQGLTHLAIPRGWVWGGPASEHCPVWCEVYTEPLLAEKVVSNGGPHIE</sequence>
<feature type="domain" description="Helix-hairpin-helix DNA-binding motif class 1" evidence="2">
    <location>
        <begin position="56"/>
        <end position="75"/>
    </location>
</feature>
<dbReference type="GO" id="GO:0003677">
    <property type="term" value="F:DNA binding"/>
    <property type="evidence" value="ECO:0007669"/>
    <property type="project" value="InterPro"/>
</dbReference>
<dbReference type="GO" id="GO:0006281">
    <property type="term" value="P:DNA repair"/>
    <property type="evidence" value="ECO:0007669"/>
    <property type="project" value="InterPro"/>
</dbReference>
<evidence type="ECO:0000313" key="3">
    <source>
        <dbReference type="EMBL" id="CAD7267546.1"/>
    </source>
</evidence>
<name>A0A7R9B8Q1_TIMSH</name>
<accession>A0A7R9B8Q1</accession>
<proteinExistence type="predicted"/>
<dbReference type="SUPFAM" id="SSF47781">
    <property type="entry name" value="RuvA domain 2-like"/>
    <property type="match status" value="2"/>
</dbReference>
<dbReference type="Pfam" id="PF12836">
    <property type="entry name" value="HHH_3"/>
    <property type="match status" value="2"/>
</dbReference>
<dbReference type="Gene3D" id="1.10.150.320">
    <property type="entry name" value="Photosystem II 12 kDa extrinsic protein"/>
    <property type="match status" value="1"/>
</dbReference>
<dbReference type="PANTHER" id="PTHR21180:SF32">
    <property type="entry name" value="ENDONUCLEASE_EXONUCLEASE_PHOSPHATASE FAMILY DOMAIN-CONTAINING PROTEIN 1"/>
    <property type="match status" value="1"/>
</dbReference>
<dbReference type="InterPro" id="IPR036691">
    <property type="entry name" value="Endo/exonu/phosph_ase_sf"/>
</dbReference>
<dbReference type="EMBL" id="OC009542">
    <property type="protein sequence ID" value="CAD7267546.1"/>
    <property type="molecule type" value="Genomic_DNA"/>
</dbReference>